<dbReference type="RefSeq" id="XP_010412467.1">
    <property type="nucleotide sequence ID" value="XM_010414165.1"/>
</dbReference>
<reference evidence="1" key="1">
    <citation type="journal article" date="2014" name="Nat. Commun.">
        <title>The emerging biofuel crop Camelina sativa retains a highly undifferentiated hexaploid genome structure.</title>
        <authorList>
            <person name="Kagale S."/>
            <person name="Koh C."/>
            <person name="Nixon J."/>
            <person name="Bollina V."/>
            <person name="Clarke W.E."/>
            <person name="Tuteja R."/>
            <person name="Spillane C."/>
            <person name="Robinson S.J."/>
            <person name="Links M.G."/>
            <person name="Clarke C."/>
            <person name="Higgins E.E."/>
            <person name="Huebert T."/>
            <person name="Sharpe A.G."/>
            <person name="Parkin I.A."/>
        </authorList>
    </citation>
    <scope>NUCLEOTIDE SEQUENCE [LARGE SCALE GENOMIC DNA]</scope>
    <source>
        <strain evidence="1">cv. DH55</strain>
    </source>
</reference>
<gene>
    <name evidence="2" type="primary">LOC104698768</name>
</gene>
<dbReference type="GeneID" id="104698768"/>
<accession>A0ABM0SKH8</accession>
<proteinExistence type="predicted"/>
<dbReference type="PANTHER" id="PTHR46236:SF11">
    <property type="entry name" value="TRAF-LIKE SUPERFAMILY PROTEIN"/>
    <property type="match status" value="1"/>
</dbReference>
<keyword evidence="1" id="KW-1185">Reference proteome</keyword>
<sequence length="161" mass="18245">MVVMKCLKDLIRETTPLMGSIDVNGFQVVPSQVKFVKHIFDKHPDFALEFRPKNSILKTVYTNVLPGLTETLRRLPREISKDDLSGAYDSLRSMKDAGFRLDWLEKRLIEVITLQENSLQLTSTTVSKPSEKPIPSVLDCRTNKSVRNSSVITDGFPTSNY</sequence>
<evidence type="ECO:0000313" key="1">
    <source>
        <dbReference type="Proteomes" id="UP000694864"/>
    </source>
</evidence>
<protein>
    <submittedName>
        <fullName evidence="2">MATH domain and coiled-coil domain-containing protein At3g29580-like</fullName>
    </submittedName>
</protein>
<reference evidence="2" key="2">
    <citation type="submission" date="2025-08" db="UniProtKB">
        <authorList>
            <consortium name="RefSeq"/>
        </authorList>
    </citation>
    <scope>IDENTIFICATION</scope>
    <source>
        <tissue evidence="2">Leaf</tissue>
    </source>
</reference>
<dbReference type="Proteomes" id="UP000694864">
    <property type="component" value="Chromosome 6"/>
</dbReference>
<name>A0ABM0SKH8_CAMSA</name>
<evidence type="ECO:0000313" key="2">
    <source>
        <dbReference type="RefSeq" id="XP_010412467.1"/>
    </source>
</evidence>
<dbReference type="PANTHER" id="PTHR46236">
    <property type="entry name" value="TRAF-LIKE SUPERFAMILY PROTEIN"/>
    <property type="match status" value="1"/>
</dbReference>
<dbReference type="InterPro" id="IPR050804">
    <property type="entry name" value="MCC"/>
</dbReference>
<organism evidence="1 2">
    <name type="scientific">Camelina sativa</name>
    <name type="common">False flax</name>
    <name type="synonym">Myagrum sativum</name>
    <dbReference type="NCBI Taxonomy" id="90675"/>
    <lineage>
        <taxon>Eukaryota</taxon>
        <taxon>Viridiplantae</taxon>
        <taxon>Streptophyta</taxon>
        <taxon>Embryophyta</taxon>
        <taxon>Tracheophyta</taxon>
        <taxon>Spermatophyta</taxon>
        <taxon>Magnoliopsida</taxon>
        <taxon>eudicotyledons</taxon>
        <taxon>Gunneridae</taxon>
        <taxon>Pentapetalae</taxon>
        <taxon>rosids</taxon>
        <taxon>malvids</taxon>
        <taxon>Brassicales</taxon>
        <taxon>Brassicaceae</taxon>
        <taxon>Camelineae</taxon>
        <taxon>Camelina</taxon>
    </lineage>
</organism>